<accession>A0A9N9L010</accession>
<dbReference type="OrthoDB" id="5296889at2759"/>
<name>A0A9N9L010_9HELO</name>
<dbReference type="AlphaFoldDB" id="A0A9N9L010"/>
<evidence type="ECO:0000313" key="2">
    <source>
        <dbReference type="EMBL" id="CAG8954567.1"/>
    </source>
</evidence>
<protein>
    <submittedName>
        <fullName evidence="2">Uncharacterized protein</fullName>
    </submittedName>
</protein>
<evidence type="ECO:0000256" key="1">
    <source>
        <dbReference type="SAM" id="MobiDB-lite"/>
    </source>
</evidence>
<comment type="caution">
    <text evidence="2">The sequence shown here is derived from an EMBL/GenBank/DDBJ whole genome shotgun (WGS) entry which is preliminary data.</text>
</comment>
<reference evidence="2" key="1">
    <citation type="submission" date="2021-07" db="EMBL/GenBank/DDBJ databases">
        <authorList>
            <person name="Durling M."/>
        </authorList>
    </citation>
    <scope>NUCLEOTIDE SEQUENCE</scope>
</reference>
<dbReference type="EMBL" id="CAJVRL010000057">
    <property type="protein sequence ID" value="CAG8954567.1"/>
    <property type="molecule type" value="Genomic_DNA"/>
</dbReference>
<dbReference type="Proteomes" id="UP000696280">
    <property type="component" value="Unassembled WGS sequence"/>
</dbReference>
<gene>
    <name evidence="2" type="ORF">HYFRA_00004484</name>
</gene>
<proteinExistence type="predicted"/>
<organism evidence="2 3">
    <name type="scientific">Hymenoscyphus fraxineus</name>
    <dbReference type="NCBI Taxonomy" id="746836"/>
    <lineage>
        <taxon>Eukaryota</taxon>
        <taxon>Fungi</taxon>
        <taxon>Dikarya</taxon>
        <taxon>Ascomycota</taxon>
        <taxon>Pezizomycotina</taxon>
        <taxon>Leotiomycetes</taxon>
        <taxon>Helotiales</taxon>
        <taxon>Helotiaceae</taxon>
        <taxon>Hymenoscyphus</taxon>
    </lineage>
</organism>
<feature type="region of interest" description="Disordered" evidence="1">
    <location>
        <begin position="1"/>
        <end position="25"/>
    </location>
</feature>
<sequence length="373" mass="42699">MVRIKKEDPIDLTDSPPLPSNKRSRNVQLLEEAFGIGGAAHEIEEPYRKLPRPYKRPRLYSHHYQTVSQRDRSRYYQDVDEPASHFEDSRALDYNGIYSSRDFEGFDYLERTPFADPQAKGDDYVGDIRAQIQELQDFLVQETGQKSIAPFPEEQDSLPTAYTKRLASRTCTIHYLLITKDSFSGFTETPDTIRCYLDNQFGADKILADAIRGEIDGKFATWKTVIEAGNGETSDDLSGVMCQYVYDVSRLSYVGERGLQLAWDLIIYLGTHTYTSLESGGVGFGYRPSDIIIDDMCCELAKRRRDKRKGWRPVDDLNILLNHATSLSMSFWSDLTYPGECALFRKSIDLLESYVESRLVSGEENRLLNYDDL</sequence>
<keyword evidence="3" id="KW-1185">Reference proteome</keyword>
<evidence type="ECO:0000313" key="3">
    <source>
        <dbReference type="Proteomes" id="UP000696280"/>
    </source>
</evidence>